<evidence type="ECO:0000313" key="3">
    <source>
        <dbReference type="Proteomes" id="UP000274131"/>
    </source>
</evidence>
<reference evidence="2 3" key="2">
    <citation type="submission" date="2018-10" db="EMBL/GenBank/DDBJ databases">
        <authorList>
            <consortium name="Pathogen Informatics"/>
        </authorList>
    </citation>
    <scope>NUCLEOTIDE SEQUENCE [LARGE SCALE GENOMIC DNA]</scope>
</reference>
<organism evidence="4">
    <name type="scientific">Enterobius vermicularis</name>
    <name type="common">Human pinworm</name>
    <dbReference type="NCBI Taxonomy" id="51028"/>
    <lineage>
        <taxon>Eukaryota</taxon>
        <taxon>Metazoa</taxon>
        <taxon>Ecdysozoa</taxon>
        <taxon>Nematoda</taxon>
        <taxon>Chromadorea</taxon>
        <taxon>Rhabditida</taxon>
        <taxon>Spirurina</taxon>
        <taxon>Oxyuridomorpha</taxon>
        <taxon>Oxyuroidea</taxon>
        <taxon>Oxyuridae</taxon>
        <taxon>Enterobius</taxon>
    </lineage>
</organism>
<dbReference type="EMBL" id="UXUI01011896">
    <property type="protein sequence ID" value="VDD96583.1"/>
    <property type="molecule type" value="Genomic_DNA"/>
</dbReference>
<reference evidence="4" key="1">
    <citation type="submission" date="2017-02" db="UniProtKB">
        <authorList>
            <consortium name="WormBaseParasite"/>
        </authorList>
    </citation>
    <scope>IDENTIFICATION</scope>
</reference>
<feature type="region of interest" description="Disordered" evidence="1">
    <location>
        <begin position="46"/>
        <end position="68"/>
    </location>
</feature>
<evidence type="ECO:0000256" key="1">
    <source>
        <dbReference type="SAM" id="MobiDB-lite"/>
    </source>
</evidence>
<name>A0A0N4VMD8_ENTVE</name>
<gene>
    <name evidence="2" type="ORF">EVEC_LOCUS11334</name>
</gene>
<dbReference type="AlphaFoldDB" id="A0A0N4VMD8"/>
<dbReference type="WBParaSite" id="EVEC_0001209601-mRNA-1">
    <property type="protein sequence ID" value="EVEC_0001209601-mRNA-1"/>
    <property type="gene ID" value="EVEC_0001209601"/>
</dbReference>
<sequence>MTSHFPQGYPFSSFANRASSSAVDSQKPFFGFSKSPNCFVTEKNRCHGQGHPSASGLGLFDESEPQTKRKVERINAHFRNFHISPIRNPNHEAWQAHQRHETFEEIEDRYGFLSSVMLSDSSEDEMMEEQNKGNADLHEVAKKVHLSQLLRDYITKTKEQPVIMPSISNRALVPYVPRNPMDDPSMRGRINEITEEEAGKILNSGSVEPVPYVEDCADETEVEECATHPPAATPTSLTFLELPDDSEFDMDIDFE</sequence>
<evidence type="ECO:0000313" key="4">
    <source>
        <dbReference type="WBParaSite" id="EVEC_0001209601-mRNA-1"/>
    </source>
</evidence>
<evidence type="ECO:0000313" key="2">
    <source>
        <dbReference type="EMBL" id="VDD96583.1"/>
    </source>
</evidence>
<protein>
    <submittedName>
        <fullName evidence="4">Protein aurora borealis</fullName>
    </submittedName>
</protein>
<accession>A0A0N4VMD8</accession>
<proteinExistence type="predicted"/>
<dbReference type="Proteomes" id="UP000274131">
    <property type="component" value="Unassembled WGS sequence"/>
</dbReference>
<keyword evidence="3" id="KW-1185">Reference proteome</keyword>